<sequence>MVAVCKPNKFNNETNNNNNYRFLEDYTANNRYNEHLFLNYFNK</sequence>
<comment type="caution">
    <text evidence="1">The sequence shown here is derived from an EMBL/GenBank/DDBJ whole genome shotgun (WGS) entry which is preliminary data.</text>
</comment>
<name>F0EX66_9NEIS</name>
<accession>F0EX66</accession>
<gene>
    <name evidence="1" type="ORF">HMPREF9098_0446</name>
</gene>
<dbReference type="HOGENOM" id="CLU_3234750_0_0_4"/>
<dbReference type="Proteomes" id="UP000004088">
    <property type="component" value="Unassembled WGS sequence"/>
</dbReference>
<evidence type="ECO:0000313" key="1">
    <source>
        <dbReference type="EMBL" id="EGC18297.1"/>
    </source>
</evidence>
<organism evidence="1 2">
    <name type="scientific">Kingella denitrificans ATCC 33394</name>
    <dbReference type="NCBI Taxonomy" id="888741"/>
    <lineage>
        <taxon>Bacteria</taxon>
        <taxon>Pseudomonadati</taxon>
        <taxon>Pseudomonadota</taxon>
        <taxon>Betaproteobacteria</taxon>
        <taxon>Neisseriales</taxon>
        <taxon>Neisseriaceae</taxon>
        <taxon>Kingella</taxon>
    </lineage>
</organism>
<dbReference type="AlphaFoldDB" id="F0EX66"/>
<protein>
    <submittedName>
        <fullName evidence="1">Uncharacterized protein</fullName>
    </submittedName>
</protein>
<reference evidence="1 2" key="1">
    <citation type="submission" date="2011-01" db="EMBL/GenBank/DDBJ databases">
        <authorList>
            <person name="Muzny D."/>
            <person name="Qin X."/>
            <person name="Deng J."/>
            <person name="Jiang H."/>
            <person name="Liu Y."/>
            <person name="Qu J."/>
            <person name="Song X.-Z."/>
            <person name="Zhang L."/>
            <person name="Thornton R."/>
            <person name="Coyle M."/>
            <person name="Francisco L."/>
            <person name="Jackson L."/>
            <person name="Javaid M."/>
            <person name="Korchina V."/>
            <person name="Kovar C."/>
            <person name="Mata R."/>
            <person name="Mathew T."/>
            <person name="Ngo R."/>
            <person name="Nguyen L."/>
            <person name="Nguyen N."/>
            <person name="Okwuonu G."/>
            <person name="Ongeri F."/>
            <person name="Pham C."/>
            <person name="Simmons D."/>
            <person name="Wilczek-Boney K."/>
            <person name="Hale W."/>
            <person name="Jakkamsetti A."/>
            <person name="Pham P."/>
            <person name="Ruth R."/>
            <person name="San Lucas F."/>
            <person name="Warren J."/>
            <person name="Zhang J."/>
            <person name="Zhao Z."/>
            <person name="Zhou C."/>
            <person name="Zhu D."/>
            <person name="Lee S."/>
            <person name="Bess C."/>
            <person name="Blankenburg K."/>
            <person name="Forbes L."/>
            <person name="Fu Q."/>
            <person name="Gubbala S."/>
            <person name="Hirani K."/>
            <person name="Jayaseelan J.C."/>
            <person name="Lara F."/>
            <person name="Munidasa M."/>
            <person name="Palculict T."/>
            <person name="Patil S."/>
            <person name="Pu L.-L."/>
            <person name="Saada N."/>
            <person name="Tang L."/>
            <person name="Weissenberger G."/>
            <person name="Zhu Y."/>
            <person name="Hemphill L."/>
            <person name="Shang Y."/>
            <person name="Youmans B."/>
            <person name="Ayvaz T."/>
            <person name="Ross M."/>
            <person name="Santibanez J."/>
            <person name="Aqrawi P."/>
            <person name="Gross S."/>
            <person name="Joshi V."/>
            <person name="Fowler G."/>
            <person name="Nazareth L."/>
            <person name="Reid J."/>
            <person name="Worley K."/>
            <person name="Petrosino J."/>
            <person name="Highlander S."/>
            <person name="Gibbs R."/>
        </authorList>
    </citation>
    <scope>NUCLEOTIDE SEQUENCE [LARGE SCALE GENOMIC DNA]</scope>
    <source>
        <strain evidence="1 2">ATCC 33394</strain>
    </source>
</reference>
<dbReference type="EMBL" id="AEWV01000006">
    <property type="protein sequence ID" value="EGC18297.1"/>
    <property type="molecule type" value="Genomic_DNA"/>
</dbReference>
<keyword evidence="2" id="KW-1185">Reference proteome</keyword>
<evidence type="ECO:0000313" key="2">
    <source>
        <dbReference type="Proteomes" id="UP000004088"/>
    </source>
</evidence>
<proteinExistence type="predicted"/>